<dbReference type="Proteomes" id="UP000229506">
    <property type="component" value="Unassembled WGS sequence"/>
</dbReference>
<dbReference type="GO" id="GO:0030288">
    <property type="term" value="C:outer membrane-bounded periplasmic space"/>
    <property type="evidence" value="ECO:0007669"/>
    <property type="project" value="TreeGrafter"/>
</dbReference>
<dbReference type="InterPro" id="IPR050396">
    <property type="entry name" value="Glycosyltr_51/Transpeptidase"/>
</dbReference>
<sequence>MFIYFFVFYKLPSPGSLKNFKATPLSTHILDRNGKLLYQLYSKQKRSPVKIDDLPKYVAQASISIEDKNFYQHNGISIFGGMLRA</sequence>
<keyword evidence="1" id="KW-0808">Transferase</keyword>
<evidence type="ECO:0000259" key="2">
    <source>
        <dbReference type="Pfam" id="PF00912"/>
    </source>
</evidence>
<feature type="non-terminal residue" evidence="3">
    <location>
        <position position="85"/>
    </location>
</feature>
<comment type="caution">
    <text evidence="3">The sequence shown here is derived from an EMBL/GenBank/DDBJ whole genome shotgun (WGS) entry which is preliminary data.</text>
</comment>
<protein>
    <submittedName>
        <fullName evidence="3">Penicillin-binding protein</fullName>
    </submittedName>
</protein>
<dbReference type="AlphaFoldDB" id="A0A2M7U6V3"/>
<name>A0A2M7U6V3_9BACT</name>
<dbReference type="Pfam" id="PF00912">
    <property type="entry name" value="Transgly"/>
    <property type="match status" value="1"/>
</dbReference>
<dbReference type="SUPFAM" id="SSF53955">
    <property type="entry name" value="Lysozyme-like"/>
    <property type="match status" value="1"/>
</dbReference>
<dbReference type="Gene3D" id="1.10.3810.10">
    <property type="entry name" value="Biosynthetic peptidoglycan transglycosylase-like"/>
    <property type="match status" value="1"/>
</dbReference>
<evidence type="ECO:0000256" key="1">
    <source>
        <dbReference type="ARBA" id="ARBA00022679"/>
    </source>
</evidence>
<evidence type="ECO:0000313" key="3">
    <source>
        <dbReference type="EMBL" id="PIZ66967.1"/>
    </source>
</evidence>
<accession>A0A2M7U6V3</accession>
<evidence type="ECO:0000313" key="4">
    <source>
        <dbReference type="Proteomes" id="UP000229506"/>
    </source>
</evidence>
<feature type="domain" description="Glycosyl transferase family 51" evidence="2">
    <location>
        <begin position="34"/>
        <end position="79"/>
    </location>
</feature>
<dbReference type="InterPro" id="IPR036950">
    <property type="entry name" value="PBP_transglycosylase"/>
</dbReference>
<reference evidence="4" key="1">
    <citation type="submission" date="2017-09" db="EMBL/GenBank/DDBJ databases">
        <title>Depth-based differentiation of microbial function through sediment-hosted aquifers and enrichment of novel symbionts in the deep terrestrial subsurface.</title>
        <authorList>
            <person name="Probst A.J."/>
            <person name="Ladd B."/>
            <person name="Jarett J.K."/>
            <person name="Geller-Mcgrath D.E."/>
            <person name="Sieber C.M.K."/>
            <person name="Emerson J.B."/>
            <person name="Anantharaman K."/>
            <person name="Thomas B.C."/>
            <person name="Malmstrom R."/>
            <person name="Stieglmeier M."/>
            <person name="Klingl A."/>
            <person name="Woyke T."/>
            <person name="Ryan C.M."/>
            <person name="Banfield J.F."/>
        </authorList>
    </citation>
    <scope>NUCLEOTIDE SEQUENCE [LARGE SCALE GENOMIC DNA]</scope>
</reference>
<dbReference type="InterPro" id="IPR001264">
    <property type="entry name" value="Glyco_trans_51"/>
</dbReference>
<dbReference type="EMBL" id="PFOF01000074">
    <property type="protein sequence ID" value="PIZ66967.1"/>
    <property type="molecule type" value="Genomic_DNA"/>
</dbReference>
<dbReference type="InterPro" id="IPR023346">
    <property type="entry name" value="Lysozyme-like_dom_sf"/>
</dbReference>
<organism evidence="3 4">
    <name type="scientific">Candidatus Roizmanbacteria bacterium CG_4_10_14_0_2_um_filter_33_96</name>
    <dbReference type="NCBI Taxonomy" id="1974821"/>
    <lineage>
        <taxon>Bacteria</taxon>
        <taxon>Candidatus Roizmaniibacteriota</taxon>
    </lineage>
</organism>
<dbReference type="PANTHER" id="PTHR32282:SF33">
    <property type="entry name" value="PEPTIDOGLYCAN GLYCOSYLTRANSFERASE"/>
    <property type="match status" value="1"/>
</dbReference>
<gene>
    <name evidence="3" type="ORF">COY12_02545</name>
</gene>
<dbReference type="GO" id="GO:0008955">
    <property type="term" value="F:peptidoglycan glycosyltransferase activity"/>
    <property type="evidence" value="ECO:0007669"/>
    <property type="project" value="TreeGrafter"/>
</dbReference>
<dbReference type="GO" id="GO:0009252">
    <property type="term" value="P:peptidoglycan biosynthetic process"/>
    <property type="evidence" value="ECO:0007669"/>
    <property type="project" value="TreeGrafter"/>
</dbReference>
<dbReference type="PANTHER" id="PTHR32282">
    <property type="entry name" value="BINDING PROTEIN TRANSPEPTIDASE, PUTATIVE-RELATED"/>
    <property type="match status" value="1"/>
</dbReference>
<proteinExistence type="predicted"/>